<organism evidence="1">
    <name type="scientific">Solanum lycopersicum</name>
    <name type="common">Tomato</name>
    <name type="synonym">Lycopersicon esculentum</name>
    <dbReference type="NCBI Taxonomy" id="4081"/>
    <lineage>
        <taxon>Eukaryota</taxon>
        <taxon>Viridiplantae</taxon>
        <taxon>Streptophyta</taxon>
        <taxon>Embryophyta</taxon>
        <taxon>Tracheophyta</taxon>
        <taxon>Spermatophyta</taxon>
        <taxon>Magnoliopsida</taxon>
        <taxon>eudicotyledons</taxon>
        <taxon>Gunneridae</taxon>
        <taxon>Pentapetalae</taxon>
        <taxon>asterids</taxon>
        <taxon>lamiids</taxon>
        <taxon>Solanales</taxon>
        <taxon>Solanaceae</taxon>
        <taxon>Solanoideae</taxon>
        <taxon>Solaneae</taxon>
        <taxon>Solanum</taxon>
        <taxon>Solanum subgen. Lycopersicon</taxon>
    </lineage>
</organism>
<dbReference type="AlphaFoldDB" id="A0A3Q7GDA3"/>
<sequence>MSCDSSSPYLLHLKPLKLLIGRQVISHNCVRSSVLPRTCLEVLGLPLLQNAYREDISVYSTRETMEPSSKERKIVTVEVPEKAFFDILVRSPIKSVLRNMLVSKGVASIITSTDFIESHMERSGRSYELVTFANDSKKYGYASVLLSEEDPDRSESVDLLNFEFLSTCRGLVLLVDNRSAVKQQLYVSNPAIKKTVALPIINESFYIFMAGLGFNAE</sequence>
<dbReference type="EnsemblPlants" id="Solyc05g014085.1.1">
    <property type="protein sequence ID" value="Solyc05g014085.1.1"/>
    <property type="gene ID" value="Solyc05g014085.1"/>
</dbReference>
<dbReference type="Proteomes" id="UP000004994">
    <property type="component" value="Chromosome 5"/>
</dbReference>
<protein>
    <submittedName>
        <fullName evidence="1">Uncharacterized protein</fullName>
    </submittedName>
</protein>
<dbReference type="InterPro" id="IPR050796">
    <property type="entry name" value="SCF_F-box_component"/>
</dbReference>
<proteinExistence type="predicted"/>
<dbReference type="PANTHER" id="PTHR31672:SF11">
    <property type="entry name" value="F-BOX PROTEIN CPR1-LIKE ISOFORM X2"/>
    <property type="match status" value="1"/>
</dbReference>
<accession>A0A3Q7GDA3</accession>
<reference evidence="1" key="2">
    <citation type="submission" date="2019-01" db="UniProtKB">
        <authorList>
            <consortium name="EnsemblPlants"/>
        </authorList>
    </citation>
    <scope>IDENTIFICATION</scope>
    <source>
        <strain evidence="1">cv. Heinz 1706</strain>
    </source>
</reference>
<evidence type="ECO:0000313" key="1">
    <source>
        <dbReference type="EnsemblPlants" id="Solyc05g014085.1.1"/>
    </source>
</evidence>
<dbReference type="PANTHER" id="PTHR31672">
    <property type="entry name" value="BNACNNG10540D PROTEIN"/>
    <property type="match status" value="1"/>
</dbReference>
<name>A0A3Q7GDA3_SOLLC</name>
<keyword evidence="2" id="KW-1185">Reference proteome</keyword>
<dbReference type="InParanoid" id="A0A3Q7GDA3"/>
<dbReference type="Gramene" id="Solyc05g014085.1.1">
    <property type="protein sequence ID" value="Solyc05g014085.1.1"/>
    <property type="gene ID" value="Solyc05g014085.1"/>
</dbReference>
<evidence type="ECO:0000313" key="2">
    <source>
        <dbReference type="Proteomes" id="UP000004994"/>
    </source>
</evidence>
<dbReference type="PaxDb" id="4081-Solyc05g014100.1.1"/>
<reference evidence="1" key="1">
    <citation type="journal article" date="2012" name="Nature">
        <title>The tomato genome sequence provides insights into fleshy fruit evolution.</title>
        <authorList>
            <consortium name="Tomato Genome Consortium"/>
        </authorList>
    </citation>
    <scope>NUCLEOTIDE SEQUENCE [LARGE SCALE GENOMIC DNA]</scope>
    <source>
        <strain evidence="1">cv. Heinz 1706</strain>
    </source>
</reference>